<reference evidence="2 3" key="2">
    <citation type="journal article" date="2017" name="Front. Plant Sci.">
        <title>Gene Classification and Mining of Molecular Markers Useful in Red Clover (Trifolium pratense) Breeding.</title>
        <authorList>
            <person name="Istvanek J."/>
            <person name="Dluhosova J."/>
            <person name="Dluhos P."/>
            <person name="Patkova L."/>
            <person name="Nedelnik J."/>
            <person name="Repkova J."/>
        </authorList>
    </citation>
    <scope>NUCLEOTIDE SEQUENCE [LARGE SCALE GENOMIC DNA]</scope>
    <source>
        <strain evidence="3">cv. Tatra</strain>
        <tissue evidence="2">Young leaves</tissue>
    </source>
</reference>
<reference evidence="2 3" key="1">
    <citation type="journal article" date="2014" name="Am. J. Bot.">
        <title>Genome assembly and annotation for red clover (Trifolium pratense; Fabaceae).</title>
        <authorList>
            <person name="Istvanek J."/>
            <person name="Jaros M."/>
            <person name="Krenek A."/>
            <person name="Repkova J."/>
        </authorList>
    </citation>
    <scope>NUCLEOTIDE SEQUENCE [LARGE SCALE GENOMIC DNA]</scope>
    <source>
        <strain evidence="3">cv. Tatra</strain>
        <tissue evidence="2">Young leaves</tissue>
    </source>
</reference>
<evidence type="ECO:0000313" key="2">
    <source>
        <dbReference type="EMBL" id="PNX67896.1"/>
    </source>
</evidence>
<feature type="non-terminal residue" evidence="2">
    <location>
        <position position="1"/>
    </location>
</feature>
<comment type="caution">
    <text evidence="2">The sequence shown here is derived from an EMBL/GenBank/DDBJ whole genome shotgun (WGS) entry which is preliminary data.</text>
</comment>
<name>A0A2K3KNQ4_TRIPR</name>
<gene>
    <name evidence="2" type="ORF">L195_g055875</name>
</gene>
<dbReference type="EMBL" id="ASHM01103546">
    <property type="protein sequence ID" value="PNX67896.1"/>
    <property type="molecule type" value="Genomic_DNA"/>
</dbReference>
<sequence>GRRIRRSVARPQPEAKPHGDPEPMVEPQPDLVLWLSHKLTLHLRLRRMMGSSLVRRTFRRKRLSRRVLRLKLEGPS</sequence>
<evidence type="ECO:0000256" key="1">
    <source>
        <dbReference type="SAM" id="MobiDB-lite"/>
    </source>
</evidence>
<protein>
    <submittedName>
        <fullName evidence="2">Uncharacterized protein</fullName>
    </submittedName>
</protein>
<dbReference type="AlphaFoldDB" id="A0A2K3KNQ4"/>
<feature type="region of interest" description="Disordered" evidence="1">
    <location>
        <begin position="1"/>
        <end position="27"/>
    </location>
</feature>
<dbReference type="Proteomes" id="UP000236291">
    <property type="component" value="Unassembled WGS sequence"/>
</dbReference>
<evidence type="ECO:0000313" key="3">
    <source>
        <dbReference type="Proteomes" id="UP000236291"/>
    </source>
</evidence>
<proteinExistence type="predicted"/>
<accession>A0A2K3KNQ4</accession>
<organism evidence="2 3">
    <name type="scientific">Trifolium pratense</name>
    <name type="common">Red clover</name>
    <dbReference type="NCBI Taxonomy" id="57577"/>
    <lineage>
        <taxon>Eukaryota</taxon>
        <taxon>Viridiplantae</taxon>
        <taxon>Streptophyta</taxon>
        <taxon>Embryophyta</taxon>
        <taxon>Tracheophyta</taxon>
        <taxon>Spermatophyta</taxon>
        <taxon>Magnoliopsida</taxon>
        <taxon>eudicotyledons</taxon>
        <taxon>Gunneridae</taxon>
        <taxon>Pentapetalae</taxon>
        <taxon>rosids</taxon>
        <taxon>fabids</taxon>
        <taxon>Fabales</taxon>
        <taxon>Fabaceae</taxon>
        <taxon>Papilionoideae</taxon>
        <taxon>50 kb inversion clade</taxon>
        <taxon>NPAAA clade</taxon>
        <taxon>Hologalegina</taxon>
        <taxon>IRL clade</taxon>
        <taxon>Trifolieae</taxon>
        <taxon>Trifolium</taxon>
    </lineage>
</organism>